<reference evidence="6 7" key="1">
    <citation type="journal article" date="2018" name="Mol. Biol. Evol.">
        <title>Broad Genomic Sampling Reveals a Smut Pathogenic Ancestry of the Fungal Clade Ustilaginomycotina.</title>
        <authorList>
            <person name="Kijpornyongpan T."/>
            <person name="Mondo S.J."/>
            <person name="Barry K."/>
            <person name="Sandor L."/>
            <person name="Lee J."/>
            <person name="Lipzen A."/>
            <person name="Pangilinan J."/>
            <person name="LaButti K."/>
            <person name="Hainaut M."/>
            <person name="Henrissat B."/>
            <person name="Grigoriev I.V."/>
            <person name="Spatafora J.W."/>
            <person name="Aime M.C."/>
        </authorList>
    </citation>
    <scope>NUCLEOTIDE SEQUENCE [LARGE SCALE GENOMIC DNA]</scope>
    <source>
        <strain evidence="6 7">MCA 5214</strain>
    </source>
</reference>
<evidence type="ECO:0000256" key="2">
    <source>
        <dbReference type="ARBA" id="ARBA00023015"/>
    </source>
</evidence>
<evidence type="ECO:0000256" key="4">
    <source>
        <dbReference type="ARBA" id="ARBA00023242"/>
    </source>
</evidence>
<evidence type="ECO:0000313" key="7">
    <source>
        <dbReference type="Proteomes" id="UP000245884"/>
    </source>
</evidence>
<dbReference type="RefSeq" id="XP_025362310.1">
    <property type="nucleotide sequence ID" value="XM_025504186.1"/>
</dbReference>
<dbReference type="PROSITE" id="PS51821">
    <property type="entry name" value="VELVET"/>
    <property type="match status" value="1"/>
</dbReference>
<accession>A0A316USE1</accession>
<dbReference type="GO" id="GO:0005634">
    <property type="term" value="C:nucleus"/>
    <property type="evidence" value="ECO:0007669"/>
    <property type="project" value="UniProtKB-SubCell"/>
</dbReference>
<dbReference type="GeneID" id="37026009"/>
<dbReference type="PANTHER" id="PTHR33572">
    <property type="entry name" value="SPORE DEVELOPMENT REGULATOR VOSA"/>
    <property type="match status" value="1"/>
</dbReference>
<dbReference type="AlphaFoldDB" id="A0A316USE1"/>
<dbReference type="InterPro" id="IPR038491">
    <property type="entry name" value="Velvet_dom_sf"/>
</dbReference>
<evidence type="ECO:0000313" key="6">
    <source>
        <dbReference type="EMBL" id="PWN27698.1"/>
    </source>
</evidence>
<name>A0A316USE1_9BASI</name>
<comment type="subcellular location">
    <subcellularLocation>
        <location evidence="1">Nucleus</location>
    </subcellularLocation>
</comment>
<dbReference type="OrthoDB" id="1746739at2759"/>
<feature type="non-terminal residue" evidence="6">
    <location>
        <position position="207"/>
    </location>
</feature>
<evidence type="ECO:0000259" key="5">
    <source>
        <dbReference type="PROSITE" id="PS51821"/>
    </source>
</evidence>
<dbReference type="Proteomes" id="UP000245884">
    <property type="component" value="Unassembled WGS sequence"/>
</dbReference>
<keyword evidence="4" id="KW-0539">Nucleus</keyword>
<sequence length="207" mass="22554">RYRLVVVQSPSRARMCGFGDKDRRPLSPTLIVKLIIYDVQSGRELAATDVDTSAFFLASDLVHPSELDAAPRNLLVHHHAAAVSAQQAGPHAPPTTVMTETYTRNFVGACVASANILKDESEQLGIFFVLQDLSVRTEGVYRIKLTLANLSSSTDGQIRQGVSEALAEAYTDPFTVYTPRRFPGVIEPTALSKKFAAQGVKIPVRVD</sequence>
<gene>
    <name evidence="6" type="ORF">BDZ90DRAFT_214101</name>
</gene>
<keyword evidence="7" id="KW-1185">Reference proteome</keyword>
<evidence type="ECO:0000256" key="1">
    <source>
        <dbReference type="ARBA" id="ARBA00004123"/>
    </source>
</evidence>
<dbReference type="EMBL" id="KZ819667">
    <property type="protein sequence ID" value="PWN27698.1"/>
    <property type="molecule type" value="Genomic_DNA"/>
</dbReference>
<organism evidence="6 7">
    <name type="scientific">Jaminaea rosea</name>
    <dbReference type="NCBI Taxonomy" id="1569628"/>
    <lineage>
        <taxon>Eukaryota</taxon>
        <taxon>Fungi</taxon>
        <taxon>Dikarya</taxon>
        <taxon>Basidiomycota</taxon>
        <taxon>Ustilaginomycotina</taxon>
        <taxon>Exobasidiomycetes</taxon>
        <taxon>Microstromatales</taxon>
        <taxon>Microstromatales incertae sedis</taxon>
        <taxon>Jaminaea</taxon>
    </lineage>
</organism>
<dbReference type="STRING" id="1569628.A0A316USE1"/>
<dbReference type="Gene3D" id="2.60.40.3960">
    <property type="entry name" value="Velvet domain"/>
    <property type="match status" value="1"/>
</dbReference>
<feature type="domain" description="Velvet" evidence="5">
    <location>
        <begin position="1"/>
        <end position="205"/>
    </location>
</feature>
<proteinExistence type="predicted"/>
<dbReference type="InterPro" id="IPR037525">
    <property type="entry name" value="Velvet_dom"/>
</dbReference>
<dbReference type="Pfam" id="PF11754">
    <property type="entry name" value="Velvet"/>
    <property type="match status" value="1"/>
</dbReference>
<dbReference type="PANTHER" id="PTHR33572:SF3">
    <property type="entry name" value="VELVET COMPLEX SUBUNIT B"/>
    <property type="match status" value="1"/>
</dbReference>
<protein>
    <recommendedName>
        <fullName evidence="5">Velvet domain-containing protein</fullName>
    </recommendedName>
</protein>
<dbReference type="InterPro" id="IPR021740">
    <property type="entry name" value="Velvet"/>
</dbReference>
<keyword evidence="3" id="KW-0804">Transcription</keyword>
<evidence type="ECO:0000256" key="3">
    <source>
        <dbReference type="ARBA" id="ARBA00023163"/>
    </source>
</evidence>
<feature type="non-terminal residue" evidence="6">
    <location>
        <position position="1"/>
    </location>
</feature>
<keyword evidence="2" id="KW-0805">Transcription regulation</keyword>